<organism evidence="1 2">
    <name type="scientific">Mycobacteroides chelonae</name>
    <name type="common">Mycobacterium chelonae</name>
    <dbReference type="NCBI Taxonomy" id="1774"/>
    <lineage>
        <taxon>Bacteria</taxon>
        <taxon>Bacillati</taxon>
        <taxon>Actinomycetota</taxon>
        <taxon>Actinomycetes</taxon>
        <taxon>Mycobacteriales</taxon>
        <taxon>Mycobacteriaceae</taxon>
        <taxon>Mycobacteroides</taxon>
    </lineage>
</organism>
<gene>
    <name evidence="1" type="ORF">BKG82_28375</name>
</gene>
<dbReference type="AlphaFoldDB" id="A0A1S1LCF2"/>
<dbReference type="RefSeq" id="WP_070948123.1">
    <property type="nucleotide sequence ID" value="NZ_MLIQ01000049.1"/>
</dbReference>
<accession>A0A1S1LCF2</accession>
<proteinExistence type="predicted"/>
<dbReference type="EMBL" id="MLIQ01000049">
    <property type="protein sequence ID" value="OHU46101.1"/>
    <property type="molecule type" value="Genomic_DNA"/>
</dbReference>
<evidence type="ECO:0000313" key="1">
    <source>
        <dbReference type="EMBL" id="OHU46101.1"/>
    </source>
</evidence>
<sequence>MELVIELGEDGRAGYGSIHCKGCSDVSDPESIGDARTRAQAVTLADQVTAWASNEGEDPADYGYKFARCVTIPER</sequence>
<dbReference type="Proteomes" id="UP000180043">
    <property type="component" value="Unassembled WGS sequence"/>
</dbReference>
<evidence type="ECO:0000313" key="2">
    <source>
        <dbReference type="Proteomes" id="UP000180043"/>
    </source>
</evidence>
<name>A0A1S1LCF2_MYCCH</name>
<reference evidence="1 2" key="1">
    <citation type="submission" date="2016-10" db="EMBL/GenBank/DDBJ databases">
        <title>Evaluation of Human, Veterinary and Environmental Mycobacterium chelonae Isolates by Core Genome Phylogenomic Analysis, Targeted Gene Comparison, and Anti-microbial Susceptibility Patterns: A Tale of Mistaken Identities.</title>
        <authorList>
            <person name="Fogelson S.B."/>
            <person name="Camus A.C."/>
            <person name="Lorenz W."/>
            <person name="Vasireddy R."/>
            <person name="Vasireddy S."/>
            <person name="Smith T."/>
            <person name="Brown-Elliott B.A."/>
            <person name="Wallace R.J.Jr."/>
            <person name="Hasan N.A."/>
            <person name="Reischl U."/>
            <person name="Sanchez S."/>
        </authorList>
    </citation>
    <scope>NUCLEOTIDE SEQUENCE [LARGE SCALE GENOMIC DNA]</scope>
    <source>
        <strain evidence="1 2">15515</strain>
    </source>
</reference>
<comment type="caution">
    <text evidence="1">The sequence shown here is derived from an EMBL/GenBank/DDBJ whole genome shotgun (WGS) entry which is preliminary data.</text>
</comment>
<protein>
    <submittedName>
        <fullName evidence="1">Uncharacterized protein</fullName>
    </submittedName>
</protein>